<dbReference type="STRING" id="1121476.SAMN02745751_01866"/>
<accession>A0A1M6H060</accession>
<sequence>MSLYKEWLDFAGEERDQNEYDRFWTEYFKKEQAVYEKILENHKVVIEGKLAALAEEFDMTPSVFTGYMDGINTSLVEEVDLESLTEDSDIKLAVDFEKLYYNMLDAKADWLYNIPAWDQVLTADARKTIKKEHNKTKTVVKGKKIGRNEPCPCGSGKKYKKCCMNKENE</sequence>
<dbReference type="InterPro" id="IPR004027">
    <property type="entry name" value="SEC_C_motif"/>
</dbReference>
<evidence type="ECO:0000313" key="2">
    <source>
        <dbReference type="Proteomes" id="UP000184052"/>
    </source>
</evidence>
<keyword evidence="2" id="KW-1185">Reference proteome</keyword>
<dbReference type="Proteomes" id="UP000184052">
    <property type="component" value="Unassembled WGS sequence"/>
</dbReference>
<dbReference type="RefSeq" id="WP_073049315.1">
    <property type="nucleotide sequence ID" value="NZ_FQZL01000012.1"/>
</dbReference>
<dbReference type="Gene3D" id="3.10.450.50">
    <property type="match status" value="1"/>
</dbReference>
<organism evidence="1 2">
    <name type="scientific">Dethiosulfatibacter aminovorans DSM 17477</name>
    <dbReference type="NCBI Taxonomy" id="1121476"/>
    <lineage>
        <taxon>Bacteria</taxon>
        <taxon>Bacillati</taxon>
        <taxon>Bacillota</taxon>
        <taxon>Tissierellia</taxon>
        <taxon>Dethiosulfatibacter</taxon>
    </lineage>
</organism>
<dbReference type="NCBIfam" id="NF004088">
    <property type="entry name" value="PRK05590.1"/>
    <property type="match status" value="1"/>
</dbReference>
<dbReference type="EMBL" id="FQZL01000012">
    <property type="protein sequence ID" value="SHJ15543.1"/>
    <property type="molecule type" value="Genomic_DNA"/>
</dbReference>
<protein>
    <submittedName>
        <fullName evidence="1">SEC-C motif-containing protein</fullName>
    </submittedName>
</protein>
<dbReference type="PANTHER" id="PTHR33747">
    <property type="entry name" value="UPF0225 PROTEIN SCO1677"/>
    <property type="match status" value="1"/>
</dbReference>
<proteinExistence type="predicted"/>
<dbReference type="OrthoDB" id="5872at2"/>
<dbReference type="PANTHER" id="PTHR33747:SF1">
    <property type="entry name" value="ADENYLATE CYCLASE-ASSOCIATED CAP C-TERMINAL DOMAIN-CONTAINING PROTEIN"/>
    <property type="match status" value="1"/>
</dbReference>
<gene>
    <name evidence="1" type="ORF">SAMN02745751_01866</name>
</gene>
<dbReference type="Pfam" id="PF02810">
    <property type="entry name" value="SEC-C"/>
    <property type="match status" value="1"/>
</dbReference>
<dbReference type="AlphaFoldDB" id="A0A1M6H060"/>
<evidence type="ECO:0000313" key="1">
    <source>
        <dbReference type="EMBL" id="SHJ15543.1"/>
    </source>
</evidence>
<name>A0A1M6H060_9FIRM</name>
<reference evidence="1 2" key="1">
    <citation type="submission" date="2016-11" db="EMBL/GenBank/DDBJ databases">
        <authorList>
            <person name="Jaros S."/>
            <person name="Januszkiewicz K."/>
            <person name="Wedrychowicz H."/>
        </authorList>
    </citation>
    <scope>NUCLEOTIDE SEQUENCE [LARGE SCALE GENOMIC DNA]</scope>
    <source>
        <strain evidence="1 2">DSM 17477</strain>
    </source>
</reference>
<dbReference type="SUPFAM" id="SSF103642">
    <property type="entry name" value="Sec-C motif"/>
    <property type="match status" value="1"/>
</dbReference>